<dbReference type="EMBL" id="UGOD01000001">
    <property type="protein sequence ID" value="STX52888.1"/>
    <property type="molecule type" value="Genomic_DNA"/>
</dbReference>
<proteinExistence type="predicted"/>
<sequence length="101" mass="11732">MTRNQNKTQFPECEEHFYLSLQEITYSFGVSQATILEIIDEGIISATKDEQDELQFDHEAFRRIRTVLKLNRDLGVNLAGAGLALELLTEIERLRHLLERK</sequence>
<dbReference type="Proteomes" id="UP000254794">
    <property type="component" value="Unassembled WGS sequence"/>
</dbReference>
<dbReference type="Gene3D" id="1.10.1660.10">
    <property type="match status" value="1"/>
</dbReference>
<dbReference type="AlphaFoldDB" id="A0A378JQC4"/>
<keyword evidence="2" id="KW-1185">Reference proteome</keyword>
<dbReference type="OrthoDB" id="5651480at2"/>
<gene>
    <name evidence="1" type="ORF">NCTC13316_03014</name>
</gene>
<name>A0A378JQC4_9GAMM</name>
<reference evidence="1 2" key="1">
    <citation type="submission" date="2018-06" db="EMBL/GenBank/DDBJ databases">
        <authorList>
            <consortium name="Pathogen Informatics"/>
            <person name="Doyle S."/>
        </authorList>
    </citation>
    <scope>NUCLEOTIDE SEQUENCE [LARGE SCALE GENOMIC DNA]</scope>
    <source>
        <strain evidence="1 2">NCTC13316</strain>
    </source>
</reference>
<evidence type="ECO:0000313" key="1">
    <source>
        <dbReference type="EMBL" id="STX52888.1"/>
    </source>
</evidence>
<protein>
    <submittedName>
        <fullName evidence="1">Putative chaperone-modulator protein CbpM</fullName>
    </submittedName>
</protein>
<evidence type="ECO:0000313" key="2">
    <source>
        <dbReference type="Proteomes" id="UP000254794"/>
    </source>
</evidence>
<dbReference type="Pfam" id="PF13591">
    <property type="entry name" value="MerR_2"/>
    <property type="match status" value="1"/>
</dbReference>
<dbReference type="RefSeq" id="WP_115332413.1">
    <property type="nucleotide sequence ID" value="NZ_CAAAHP010000003.1"/>
</dbReference>
<accession>A0A378JQC4</accession>
<organism evidence="1 2">
    <name type="scientific">Legionella busanensis</name>
    <dbReference type="NCBI Taxonomy" id="190655"/>
    <lineage>
        <taxon>Bacteria</taxon>
        <taxon>Pseudomonadati</taxon>
        <taxon>Pseudomonadota</taxon>
        <taxon>Gammaproteobacteria</taxon>
        <taxon>Legionellales</taxon>
        <taxon>Legionellaceae</taxon>
        <taxon>Legionella</taxon>
    </lineage>
</organism>